<organism evidence="1 2">
    <name type="scientific">Pavo cristatus</name>
    <name type="common">Indian peafowl</name>
    <name type="synonym">Blue peafowl</name>
    <dbReference type="NCBI Taxonomy" id="9049"/>
    <lineage>
        <taxon>Eukaryota</taxon>
        <taxon>Metazoa</taxon>
        <taxon>Chordata</taxon>
        <taxon>Craniata</taxon>
        <taxon>Vertebrata</taxon>
        <taxon>Euteleostomi</taxon>
        <taxon>Archelosauria</taxon>
        <taxon>Archosauria</taxon>
        <taxon>Dinosauria</taxon>
        <taxon>Saurischia</taxon>
        <taxon>Theropoda</taxon>
        <taxon>Coelurosauria</taxon>
        <taxon>Aves</taxon>
        <taxon>Neognathae</taxon>
        <taxon>Galloanserae</taxon>
        <taxon>Galliformes</taxon>
        <taxon>Phasianidae</taxon>
        <taxon>Phasianinae</taxon>
        <taxon>Pavo</taxon>
    </lineage>
</organism>
<reference evidence="1" key="1">
    <citation type="submission" date="2025-08" db="UniProtKB">
        <authorList>
            <consortium name="Ensembl"/>
        </authorList>
    </citation>
    <scope>IDENTIFICATION</scope>
</reference>
<proteinExistence type="predicted"/>
<keyword evidence="2" id="KW-1185">Reference proteome</keyword>
<accession>A0A8C9FMW6</accession>
<sequence>SFPCLNSAMLFIYMPVYPLVPSNSLNVYLGACSPPNGCPNVCALQQVMGTKKKYFSTCRNWYQGSICGKKKNSAQLAVFCSDHTFSQREKKY</sequence>
<name>A0A8C9FMW6_PAVCR</name>
<dbReference type="Ensembl" id="ENSPSTT00000019296.1">
    <property type="protein sequence ID" value="ENSPSTP00000018415.1"/>
    <property type="gene ID" value="ENSPSTG00000013222.1"/>
</dbReference>
<protein>
    <submittedName>
        <fullName evidence="1">Uncharacterized protein</fullName>
    </submittedName>
</protein>
<reference evidence="1" key="2">
    <citation type="submission" date="2025-09" db="UniProtKB">
        <authorList>
            <consortium name="Ensembl"/>
        </authorList>
    </citation>
    <scope>IDENTIFICATION</scope>
</reference>
<evidence type="ECO:0000313" key="2">
    <source>
        <dbReference type="Proteomes" id="UP000694428"/>
    </source>
</evidence>
<evidence type="ECO:0000313" key="1">
    <source>
        <dbReference type="Ensembl" id="ENSPSTP00000018415.1"/>
    </source>
</evidence>
<dbReference type="AlphaFoldDB" id="A0A8C9FMW6"/>
<dbReference type="Proteomes" id="UP000694428">
    <property type="component" value="Unplaced"/>
</dbReference>